<dbReference type="InterPro" id="IPR020449">
    <property type="entry name" value="Tscrpt_reg_AraC-type_HTH"/>
</dbReference>
<dbReference type="Gene3D" id="1.10.10.60">
    <property type="entry name" value="Homeodomain-like"/>
    <property type="match status" value="2"/>
</dbReference>
<sequence>MHNVRSSLIHRPQPAHLAGRSLLHPVFSQLHNGLSAGLFSSALPTTLRGEMDDCPAVLRCSIILSGQCEITLGGKAYEFRARDVATAYLPSTQFQIATSADFSCLEVHITPTLLHEMNTPLPWGEADASAQNPFFSTLKANTSLHKAATGLCQSLQKNQHNGPLCCAAALTILGQSFEQIDAAPQDMPLSRHERACLHRACAFLLARTDKAPTILELARYSGLSATRLKMGFRILFGCGPYSLFQSHRMEHAKKLLKTHSVTETAMELGYSNMSHFSAAFKKQIGKAPHLYRKEG</sequence>
<evidence type="ECO:0000313" key="6">
    <source>
        <dbReference type="Proteomes" id="UP000075526"/>
    </source>
</evidence>
<dbReference type="PANTHER" id="PTHR47893:SF1">
    <property type="entry name" value="REGULATORY PROTEIN PCHR"/>
    <property type="match status" value="1"/>
</dbReference>
<dbReference type="PRINTS" id="PR00032">
    <property type="entry name" value="HTHARAC"/>
</dbReference>
<dbReference type="AlphaFoldDB" id="A0A149RJH1"/>
<dbReference type="GO" id="GO:0003700">
    <property type="term" value="F:DNA-binding transcription factor activity"/>
    <property type="evidence" value="ECO:0007669"/>
    <property type="project" value="InterPro"/>
</dbReference>
<evidence type="ECO:0000256" key="3">
    <source>
        <dbReference type="ARBA" id="ARBA00023163"/>
    </source>
</evidence>
<dbReference type="InterPro" id="IPR009057">
    <property type="entry name" value="Homeodomain-like_sf"/>
</dbReference>
<evidence type="ECO:0000256" key="1">
    <source>
        <dbReference type="ARBA" id="ARBA00023015"/>
    </source>
</evidence>
<name>A0A149RJH1_9PROT</name>
<organism evidence="5 6">
    <name type="scientific">Acetobacter malorum</name>
    <dbReference type="NCBI Taxonomy" id="178901"/>
    <lineage>
        <taxon>Bacteria</taxon>
        <taxon>Pseudomonadati</taxon>
        <taxon>Pseudomonadota</taxon>
        <taxon>Alphaproteobacteria</taxon>
        <taxon>Acetobacterales</taxon>
        <taxon>Acetobacteraceae</taxon>
        <taxon>Acetobacter</taxon>
    </lineage>
</organism>
<keyword evidence="1" id="KW-0805">Transcription regulation</keyword>
<dbReference type="InterPro" id="IPR018062">
    <property type="entry name" value="HTH_AraC-typ_CS"/>
</dbReference>
<dbReference type="RefSeq" id="WP_061508889.1">
    <property type="nucleotide sequence ID" value="NZ_LHZF01000174.1"/>
</dbReference>
<dbReference type="PROSITE" id="PS00041">
    <property type="entry name" value="HTH_ARAC_FAMILY_1"/>
    <property type="match status" value="1"/>
</dbReference>
<evidence type="ECO:0000313" key="5">
    <source>
        <dbReference type="EMBL" id="KXV14160.1"/>
    </source>
</evidence>
<proteinExistence type="predicted"/>
<protein>
    <recommendedName>
        <fullName evidence="4">HTH araC/xylS-type domain-containing protein</fullName>
    </recommendedName>
</protein>
<dbReference type="Proteomes" id="UP000075526">
    <property type="component" value="Unassembled WGS sequence"/>
</dbReference>
<evidence type="ECO:0000256" key="2">
    <source>
        <dbReference type="ARBA" id="ARBA00023125"/>
    </source>
</evidence>
<dbReference type="PANTHER" id="PTHR47893">
    <property type="entry name" value="REGULATORY PROTEIN PCHR"/>
    <property type="match status" value="1"/>
</dbReference>
<dbReference type="SMART" id="SM00342">
    <property type="entry name" value="HTH_ARAC"/>
    <property type="match status" value="1"/>
</dbReference>
<dbReference type="SUPFAM" id="SSF46689">
    <property type="entry name" value="Homeodomain-like"/>
    <property type="match status" value="1"/>
</dbReference>
<feature type="domain" description="HTH araC/xylS-type" evidence="4">
    <location>
        <begin position="198"/>
        <end position="294"/>
    </location>
</feature>
<dbReference type="Pfam" id="PF12833">
    <property type="entry name" value="HTH_18"/>
    <property type="match status" value="1"/>
</dbReference>
<keyword evidence="2" id="KW-0238">DNA-binding</keyword>
<dbReference type="EMBL" id="LHZF01000174">
    <property type="protein sequence ID" value="KXV14160.1"/>
    <property type="molecule type" value="Genomic_DNA"/>
</dbReference>
<dbReference type="GO" id="GO:0043565">
    <property type="term" value="F:sequence-specific DNA binding"/>
    <property type="evidence" value="ECO:0007669"/>
    <property type="project" value="InterPro"/>
</dbReference>
<dbReference type="PROSITE" id="PS01124">
    <property type="entry name" value="HTH_ARAC_FAMILY_2"/>
    <property type="match status" value="1"/>
</dbReference>
<accession>A0A149RJH1</accession>
<evidence type="ECO:0000259" key="4">
    <source>
        <dbReference type="PROSITE" id="PS01124"/>
    </source>
</evidence>
<comment type="caution">
    <text evidence="5">The sequence shown here is derived from an EMBL/GenBank/DDBJ whole genome shotgun (WGS) entry which is preliminary data.</text>
</comment>
<keyword evidence="3" id="KW-0804">Transcription</keyword>
<dbReference type="InterPro" id="IPR018060">
    <property type="entry name" value="HTH_AraC"/>
</dbReference>
<gene>
    <name evidence="5" type="ORF">AD933_12895</name>
</gene>
<dbReference type="InterPro" id="IPR053142">
    <property type="entry name" value="PchR_regulatory_protein"/>
</dbReference>
<reference evidence="5 6" key="1">
    <citation type="submission" date="2015-06" db="EMBL/GenBank/DDBJ databases">
        <title>Improved classification and identification of acetic acid bacteria using matrix-assisted laser desorption/ionization time-of-flight mass spectrometry; Gluconobacter nephelii and Gluconobacter uchimurae are later heterotypic synonyms of Gluconobacter japonicus and Gluconobacter oxydans, respectively.</title>
        <authorList>
            <person name="Li L."/>
            <person name="Cleenwerck I."/>
            <person name="De Vuyst L."/>
            <person name="Vandamme P."/>
        </authorList>
    </citation>
    <scope>NUCLEOTIDE SEQUENCE [LARGE SCALE GENOMIC DNA]</scope>
    <source>
        <strain evidence="5 6">LMG 1552</strain>
    </source>
</reference>
<dbReference type="PATRIC" id="fig|178901.13.peg.8"/>